<dbReference type="EMBL" id="BMHY01000016">
    <property type="protein sequence ID" value="GGG86673.1"/>
    <property type="molecule type" value="Genomic_DNA"/>
</dbReference>
<protein>
    <submittedName>
        <fullName evidence="1">Noncanonical pyrimidine nucleotidase, YjjG family protein</fullName>
    </submittedName>
</protein>
<evidence type="ECO:0000313" key="1">
    <source>
        <dbReference type="EMBL" id="GGG86673.1"/>
    </source>
</evidence>
<accession>A0A917HR44</accession>
<dbReference type="InterPro" id="IPR023214">
    <property type="entry name" value="HAD_sf"/>
</dbReference>
<dbReference type="Gene3D" id="1.10.150.240">
    <property type="entry name" value="Putative phosphatase, domain 2"/>
    <property type="match status" value="1"/>
</dbReference>
<proteinExistence type="predicted"/>
<dbReference type="RefSeq" id="WP_188892519.1">
    <property type="nucleotide sequence ID" value="NZ_BMHY01000016.1"/>
</dbReference>
<dbReference type="Proteomes" id="UP000600247">
    <property type="component" value="Unassembled WGS sequence"/>
</dbReference>
<dbReference type="PANTHER" id="PTHR47478:SF1">
    <property type="entry name" value="PYRIMIDINE 5'-NUCLEOTIDASE YJJG"/>
    <property type="match status" value="1"/>
</dbReference>
<dbReference type="NCBIfam" id="TIGR02254">
    <property type="entry name" value="YjjG_YfnB"/>
    <property type="match status" value="1"/>
</dbReference>
<dbReference type="Gene3D" id="3.40.50.1000">
    <property type="entry name" value="HAD superfamily/HAD-like"/>
    <property type="match status" value="1"/>
</dbReference>
<reference evidence="1 2" key="1">
    <citation type="journal article" date="2014" name="Int. J. Syst. Evol. Microbiol.">
        <title>Complete genome sequence of Corynebacterium casei LMG S-19264T (=DSM 44701T), isolated from a smear-ripened cheese.</title>
        <authorList>
            <consortium name="US DOE Joint Genome Institute (JGI-PGF)"/>
            <person name="Walter F."/>
            <person name="Albersmeier A."/>
            <person name="Kalinowski J."/>
            <person name="Ruckert C."/>
        </authorList>
    </citation>
    <scope>NUCLEOTIDE SEQUENCE [LARGE SCALE GENOMIC DNA]</scope>
    <source>
        <strain evidence="1 2">CGMCC 1.15286</strain>
    </source>
</reference>
<gene>
    <name evidence="1" type="ORF">GCM10010918_51090</name>
</gene>
<dbReference type="InterPro" id="IPR011951">
    <property type="entry name" value="HAD-SF_hydro_IA_YjjG/PynA"/>
</dbReference>
<organism evidence="1 2">
    <name type="scientific">Paenibacillus radicis</name>
    <name type="common">ex Gao et al. 2016</name>
    <dbReference type="NCBI Taxonomy" id="1737354"/>
    <lineage>
        <taxon>Bacteria</taxon>
        <taxon>Bacillati</taxon>
        <taxon>Bacillota</taxon>
        <taxon>Bacilli</taxon>
        <taxon>Bacillales</taxon>
        <taxon>Paenibacillaceae</taxon>
        <taxon>Paenibacillus</taxon>
    </lineage>
</organism>
<dbReference type="SFLD" id="SFLDS00003">
    <property type="entry name" value="Haloacid_Dehalogenase"/>
    <property type="match status" value="1"/>
</dbReference>
<dbReference type="PRINTS" id="PR00413">
    <property type="entry name" value="HADHALOGNASE"/>
</dbReference>
<dbReference type="InterPro" id="IPR006439">
    <property type="entry name" value="HAD-SF_hydro_IA"/>
</dbReference>
<evidence type="ECO:0000313" key="2">
    <source>
        <dbReference type="Proteomes" id="UP000600247"/>
    </source>
</evidence>
<comment type="caution">
    <text evidence="1">The sequence shown here is derived from an EMBL/GenBank/DDBJ whole genome shotgun (WGS) entry which is preliminary data.</text>
</comment>
<dbReference type="CDD" id="cd04305">
    <property type="entry name" value="HAD_Neu5Ac-Pase_like"/>
    <property type="match status" value="1"/>
</dbReference>
<dbReference type="PANTHER" id="PTHR47478">
    <property type="match status" value="1"/>
</dbReference>
<dbReference type="NCBIfam" id="NF006976">
    <property type="entry name" value="PRK09449.1"/>
    <property type="match status" value="1"/>
</dbReference>
<dbReference type="Pfam" id="PF00702">
    <property type="entry name" value="Hydrolase"/>
    <property type="match status" value="1"/>
</dbReference>
<dbReference type="GO" id="GO:0008253">
    <property type="term" value="F:5'-nucleotidase activity"/>
    <property type="evidence" value="ECO:0007669"/>
    <property type="project" value="InterPro"/>
</dbReference>
<dbReference type="InterPro" id="IPR052550">
    <property type="entry name" value="Pyrimidine_5'-ntase_YjjG"/>
</dbReference>
<keyword evidence="2" id="KW-1185">Reference proteome</keyword>
<dbReference type="InterPro" id="IPR023198">
    <property type="entry name" value="PGP-like_dom2"/>
</dbReference>
<dbReference type="AlphaFoldDB" id="A0A917HR44"/>
<dbReference type="NCBIfam" id="TIGR01549">
    <property type="entry name" value="HAD-SF-IA-v1"/>
    <property type="match status" value="1"/>
</dbReference>
<dbReference type="InterPro" id="IPR036412">
    <property type="entry name" value="HAD-like_sf"/>
</dbReference>
<dbReference type="SUPFAM" id="SSF56784">
    <property type="entry name" value="HAD-like"/>
    <property type="match status" value="1"/>
</dbReference>
<dbReference type="SFLD" id="SFLDG01129">
    <property type="entry name" value="C1.5:_HAD__Beta-PGM__Phosphata"/>
    <property type="match status" value="1"/>
</dbReference>
<name>A0A917HR44_9BACL</name>
<sequence>MGYEIILFDADDTLFDYPRAEEHALSSVFRHIGIEESLARTEETDSYTFRYKQINSGLWKELEQGRVTTTELKVARFRRLFEGDAAFTIDADEISDRYLGFLGEGHFLFDGAEAVIRNLAKRYRLAIITNGYKDVQLSRIARSGLANCFEQVIISEEAGYQKPHTGIFDYAFEKLGYHDRSKMLIVGDSLTSDMQGGLNIGIDTCWYNPTGKSNGTAVQPKYEIRSLDELYRIVEPQIET</sequence>